<dbReference type="InterPro" id="IPR050223">
    <property type="entry name" value="D-isomer_2-hydroxyacid_DH"/>
</dbReference>
<sequence>MARPEILQIAPMMPVVADQIDRLFTVHRLWEVADRDAFLAEHGPRIRGIAAGGHAPLNEQLMGRLPALEIVSAFGVGYDQIDAKWAGGNGIVVTNTPDVLTDEVADLTIGLLISTVRRIPEAERHLRDGKWPSGAFPLTASLRGRKVGILGLGRIGKAIAKRLEAFGLPISYHGRTRQDGVDYAYVADAVDLARQVDVLISVIPGGASTERMVGREIFEALGPDGIFVNVGRGTVVDEAALIEALRSRTILAAGLDVYADEPNVPAELIAMENTVLLPHVASGTVHTRNAMGQLVVDNLVSWFDGRGALTPVAETREVAAKKSGKA</sequence>
<dbReference type="PANTHER" id="PTHR10996">
    <property type="entry name" value="2-HYDROXYACID DEHYDROGENASE-RELATED"/>
    <property type="match status" value="1"/>
</dbReference>
<dbReference type="Proteomes" id="UP000595197">
    <property type="component" value="Chromosome"/>
</dbReference>
<dbReference type="PANTHER" id="PTHR10996:SF178">
    <property type="entry name" value="2-HYDROXYACID DEHYDROGENASE YGL185C-RELATED"/>
    <property type="match status" value="1"/>
</dbReference>
<evidence type="ECO:0000259" key="5">
    <source>
        <dbReference type="Pfam" id="PF02826"/>
    </source>
</evidence>
<evidence type="ECO:0000256" key="2">
    <source>
        <dbReference type="ARBA" id="ARBA00023027"/>
    </source>
</evidence>
<name>A0ABX7BDQ7_9PROT</name>
<dbReference type="CDD" id="cd12156">
    <property type="entry name" value="HPPR"/>
    <property type="match status" value="1"/>
</dbReference>
<organism evidence="6 7">
    <name type="scientific">Skermanella cutis</name>
    <dbReference type="NCBI Taxonomy" id="2775420"/>
    <lineage>
        <taxon>Bacteria</taxon>
        <taxon>Pseudomonadati</taxon>
        <taxon>Pseudomonadota</taxon>
        <taxon>Alphaproteobacteria</taxon>
        <taxon>Rhodospirillales</taxon>
        <taxon>Azospirillaceae</taxon>
        <taxon>Skermanella</taxon>
    </lineage>
</organism>
<feature type="domain" description="D-isomer specific 2-hydroxyacid dehydrogenase catalytic" evidence="4">
    <location>
        <begin position="39"/>
        <end position="312"/>
    </location>
</feature>
<reference evidence="6" key="1">
    <citation type="submission" date="2021-02" db="EMBL/GenBank/DDBJ databases">
        <title>Skermanella TT6 skin isolate.</title>
        <authorList>
            <person name="Lee K."/>
            <person name="Ganzorig M."/>
        </authorList>
    </citation>
    <scope>NUCLEOTIDE SEQUENCE</scope>
    <source>
        <strain evidence="6">TT6</strain>
    </source>
</reference>
<evidence type="ECO:0000256" key="3">
    <source>
        <dbReference type="RuleBase" id="RU003719"/>
    </source>
</evidence>
<comment type="similarity">
    <text evidence="3">Belongs to the D-isomer specific 2-hydroxyacid dehydrogenase family.</text>
</comment>
<protein>
    <submittedName>
        <fullName evidence="6">2-hydroxyacid dehydrogenase</fullName>
    </submittedName>
</protein>
<proteinExistence type="inferred from homology"/>
<dbReference type="InterPro" id="IPR006139">
    <property type="entry name" value="D-isomer_2_OHA_DH_cat_dom"/>
</dbReference>
<dbReference type="Gene3D" id="3.40.50.720">
    <property type="entry name" value="NAD(P)-binding Rossmann-like Domain"/>
    <property type="match status" value="2"/>
</dbReference>
<feature type="domain" description="D-isomer specific 2-hydroxyacid dehydrogenase NAD-binding" evidence="5">
    <location>
        <begin position="109"/>
        <end position="281"/>
    </location>
</feature>
<keyword evidence="1 3" id="KW-0560">Oxidoreductase</keyword>
<accession>A0ABX7BDQ7</accession>
<evidence type="ECO:0000259" key="4">
    <source>
        <dbReference type="Pfam" id="PF00389"/>
    </source>
</evidence>
<dbReference type="Pfam" id="PF00389">
    <property type="entry name" value="2-Hacid_dh"/>
    <property type="match status" value="1"/>
</dbReference>
<keyword evidence="7" id="KW-1185">Reference proteome</keyword>
<dbReference type="SUPFAM" id="SSF52283">
    <property type="entry name" value="Formate/glycerate dehydrogenase catalytic domain-like"/>
    <property type="match status" value="1"/>
</dbReference>
<dbReference type="InterPro" id="IPR006140">
    <property type="entry name" value="D-isomer_DH_NAD-bd"/>
</dbReference>
<dbReference type="InterPro" id="IPR036291">
    <property type="entry name" value="NAD(P)-bd_dom_sf"/>
</dbReference>
<dbReference type="SUPFAM" id="SSF51735">
    <property type="entry name" value="NAD(P)-binding Rossmann-fold domains"/>
    <property type="match status" value="1"/>
</dbReference>
<evidence type="ECO:0000256" key="1">
    <source>
        <dbReference type="ARBA" id="ARBA00023002"/>
    </source>
</evidence>
<keyword evidence="2" id="KW-0520">NAD</keyword>
<dbReference type="EMBL" id="CP067420">
    <property type="protein sequence ID" value="QQP92527.1"/>
    <property type="molecule type" value="Genomic_DNA"/>
</dbReference>
<gene>
    <name evidence="6" type="ORF">IGS68_19675</name>
</gene>
<dbReference type="Pfam" id="PF02826">
    <property type="entry name" value="2-Hacid_dh_C"/>
    <property type="match status" value="1"/>
</dbReference>
<evidence type="ECO:0000313" key="6">
    <source>
        <dbReference type="EMBL" id="QQP92527.1"/>
    </source>
</evidence>
<evidence type="ECO:0000313" key="7">
    <source>
        <dbReference type="Proteomes" id="UP000595197"/>
    </source>
</evidence>